<dbReference type="STRING" id="394193.SAMN04489732_109107"/>
<gene>
    <name evidence="2" type="ORF">SAMN04489732_109107</name>
</gene>
<keyword evidence="1" id="KW-0472">Membrane</keyword>
<keyword evidence="1" id="KW-1133">Transmembrane helix</keyword>
<protein>
    <submittedName>
        <fullName evidence="2">Uncharacterized protein</fullName>
    </submittedName>
</protein>
<proteinExistence type="predicted"/>
<reference evidence="3" key="1">
    <citation type="submission" date="2016-10" db="EMBL/GenBank/DDBJ databases">
        <authorList>
            <person name="Varghese N."/>
            <person name="Submissions S."/>
        </authorList>
    </citation>
    <scope>NUCLEOTIDE SEQUENCE [LARGE SCALE GENOMIC DNA]</scope>
    <source>
        <strain evidence="3">DSM 44993</strain>
    </source>
</reference>
<evidence type="ECO:0000313" key="2">
    <source>
        <dbReference type="EMBL" id="SEP43802.1"/>
    </source>
</evidence>
<keyword evidence="3" id="KW-1185">Reference proteome</keyword>
<feature type="transmembrane region" description="Helical" evidence="1">
    <location>
        <begin position="15"/>
        <end position="35"/>
    </location>
</feature>
<dbReference type="EMBL" id="FOEF01000009">
    <property type="protein sequence ID" value="SEP43802.1"/>
    <property type="molecule type" value="Genomic_DNA"/>
</dbReference>
<evidence type="ECO:0000256" key="1">
    <source>
        <dbReference type="SAM" id="Phobius"/>
    </source>
</evidence>
<feature type="transmembrane region" description="Helical" evidence="1">
    <location>
        <begin position="47"/>
        <end position="75"/>
    </location>
</feature>
<keyword evidence="1" id="KW-0812">Transmembrane</keyword>
<organism evidence="2 3">
    <name type="scientific">Amycolatopsis saalfeldensis</name>
    <dbReference type="NCBI Taxonomy" id="394193"/>
    <lineage>
        <taxon>Bacteria</taxon>
        <taxon>Bacillati</taxon>
        <taxon>Actinomycetota</taxon>
        <taxon>Actinomycetes</taxon>
        <taxon>Pseudonocardiales</taxon>
        <taxon>Pseudonocardiaceae</taxon>
        <taxon>Amycolatopsis</taxon>
    </lineage>
</organism>
<dbReference type="Proteomes" id="UP000198582">
    <property type="component" value="Unassembled WGS sequence"/>
</dbReference>
<sequence length="77" mass="7645">MTTAMLAEAVTGASAGPASLIVLALVLLVAFGRVLRRLAKLARQLLGSVAALLSLLAAVSGIGVLLTATMVMAAASR</sequence>
<accession>A0A1H8XVL6</accession>
<name>A0A1H8XVL6_9PSEU</name>
<dbReference type="RefSeq" id="WP_091618792.1">
    <property type="nucleotide sequence ID" value="NZ_FOEF01000009.1"/>
</dbReference>
<evidence type="ECO:0000313" key="3">
    <source>
        <dbReference type="Proteomes" id="UP000198582"/>
    </source>
</evidence>
<dbReference type="AlphaFoldDB" id="A0A1H8XVL6"/>